<accession>A0A7W4VUR9</accession>
<reference evidence="3 4" key="1">
    <citation type="submission" date="2020-08" db="EMBL/GenBank/DDBJ databases">
        <title>Sequencing the genomes of 1000 actinobacteria strains.</title>
        <authorList>
            <person name="Klenk H.-P."/>
        </authorList>
    </citation>
    <scope>NUCLEOTIDE SEQUENCE [LARGE SCALE GENOMIC DNA]</scope>
    <source>
        <strain evidence="3 4">DSM 105498</strain>
    </source>
</reference>
<dbReference type="InterPro" id="IPR013332">
    <property type="entry name" value="KPR_N"/>
</dbReference>
<evidence type="ECO:0000259" key="2">
    <source>
        <dbReference type="Pfam" id="PF08546"/>
    </source>
</evidence>
<dbReference type="InterPro" id="IPR013752">
    <property type="entry name" value="KPA_reductase"/>
</dbReference>
<dbReference type="InterPro" id="IPR036291">
    <property type="entry name" value="NAD(P)-bd_dom_sf"/>
</dbReference>
<proteinExistence type="predicted"/>
<dbReference type="SUPFAM" id="SSF48179">
    <property type="entry name" value="6-phosphogluconate dehydrogenase C-terminal domain-like"/>
    <property type="match status" value="1"/>
</dbReference>
<organism evidence="3 4">
    <name type="scientific">Nocardioides soli</name>
    <dbReference type="NCBI Taxonomy" id="1036020"/>
    <lineage>
        <taxon>Bacteria</taxon>
        <taxon>Bacillati</taxon>
        <taxon>Actinomycetota</taxon>
        <taxon>Actinomycetes</taxon>
        <taxon>Propionibacteriales</taxon>
        <taxon>Nocardioidaceae</taxon>
        <taxon>Nocardioides</taxon>
    </lineage>
</organism>
<evidence type="ECO:0000313" key="4">
    <source>
        <dbReference type="Proteomes" id="UP000589626"/>
    </source>
</evidence>
<dbReference type="InterPro" id="IPR008927">
    <property type="entry name" value="6-PGluconate_DH-like_C_sf"/>
</dbReference>
<dbReference type="GO" id="GO:0005737">
    <property type="term" value="C:cytoplasm"/>
    <property type="evidence" value="ECO:0007669"/>
    <property type="project" value="TreeGrafter"/>
</dbReference>
<protein>
    <submittedName>
        <fullName evidence="3">2-dehydropantoate 2-reductase</fullName>
        <ecNumber evidence="3">1.1.1.169</ecNumber>
    </submittedName>
</protein>
<keyword evidence="3" id="KW-0560">Oxidoreductase</keyword>
<dbReference type="GO" id="GO:0008677">
    <property type="term" value="F:2-dehydropantoate 2-reductase activity"/>
    <property type="evidence" value="ECO:0007669"/>
    <property type="project" value="UniProtKB-EC"/>
</dbReference>
<dbReference type="Proteomes" id="UP000589626">
    <property type="component" value="Unassembled WGS sequence"/>
</dbReference>
<dbReference type="Pfam" id="PF08546">
    <property type="entry name" value="ApbA_C"/>
    <property type="match status" value="1"/>
</dbReference>
<dbReference type="Gene3D" id="3.40.50.720">
    <property type="entry name" value="NAD(P)-binding Rossmann-like Domain"/>
    <property type="match status" value="1"/>
</dbReference>
<comment type="caution">
    <text evidence="3">The sequence shown here is derived from an EMBL/GenBank/DDBJ whole genome shotgun (WGS) entry which is preliminary data.</text>
</comment>
<feature type="domain" description="Ketopantoate reductase C-terminal" evidence="2">
    <location>
        <begin position="179"/>
        <end position="291"/>
    </location>
</feature>
<name>A0A7W4VUR9_9ACTN</name>
<dbReference type="PANTHER" id="PTHR21708:SF26">
    <property type="entry name" value="2-DEHYDROPANTOATE 2-REDUCTASE"/>
    <property type="match status" value="1"/>
</dbReference>
<sequence length="296" mass="30975">MRYVVYGAGAVGGVIGGRLHLAGVPVTLVARGEHFVRLREHGLVLDAPEGRHRIEAPVVSSVAQVHWSAETVVLLTVKSHQTAAALDDLVRHAPPSTVVACAQNGVANEPEVLRRFAATYAVCVMLPALHLDPGVVVQKCGPTPGILDLGRYPQGVDATAEAIAADLGLAGFESRPRPDIMAWKYRKLLTNAAGDAATLFAGDEAPGLAEQVAAEGEAVLAAAGISAVTAATDDERRGDLLQPRPDIGFGGNSLAQSLARGLPTEIHHRVGELVLLGRLHGVPTPACDRVLRECLK</sequence>
<dbReference type="Pfam" id="PF02558">
    <property type="entry name" value="ApbA"/>
    <property type="match status" value="1"/>
</dbReference>
<dbReference type="AlphaFoldDB" id="A0A7W4VUR9"/>
<dbReference type="InterPro" id="IPR051402">
    <property type="entry name" value="KPR-Related"/>
</dbReference>
<dbReference type="RefSeq" id="WP_183591854.1">
    <property type="nucleotide sequence ID" value="NZ_JACHWR010000001.1"/>
</dbReference>
<gene>
    <name evidence="3" type="ORF">FHU40_001816</name>
</gene>
<keyword evidence="4" id="KW-1185">Reference proteome</keyword>
<dbReference type="SUPFAM" id="SSF51735">
    <property type="entry name" value="NAD(P)-binding Rossmann-fold domains"/>
    <property type="match status" value="1"/>
</dbReference>
<dbReference type="PANTHER" id="PTHR21708">
    <property type="entry name" value="PROBABLE 2-DEHYDROPANTOATE 2-REDUCTASE"/>
    <property type="match status" value="1"/>
</dbReference>
<dbReference type="EC" id="1.1.1.169" evidence="3"/>
<evidence type="ECO:0000259" key="1">
    <source>
        <dbReference type="Pfam" id="PF02558"/>
    </source>
</evidence>
<dbReference type="InterPro" id="IPR013328">
    <property type="entry name" value="6PGD_dom2"/>
</dbReference>
<feature type="domain" description="Ketopantoate reductase N-terminal" evidence="1">
    <location>
        <begin position="4"/>
        <end position="151"/>
    </location>
</feature>
<dbReference type="EMBL" id="JACHWR010000001">
    <property type="protein sequence ID" value="MBB3042015.1"/>
    <property type="molecule type" value="Genomic_DNA"/>
</dbReference>
<dbReference type="Gene3D" id="1.10.1040.10">
    <property type="entry name" value="N-(1-d-carboxylethyl)-l-norvaline Dehydrogenase, domain 2"/>
    <property type="match status" value="1"/>
</dbReference>
<evidence type="ECO:0000313" key="3">
    <source>
        <dbReference type="EMBL" id="MBB3042015.1"/>
    </source>
</evidence>